<feature type="region of interest" description="Disordered" evidence="1">
    <location>
        <begin position="1299"/>
        <end position="1324"/>
    </location>
</feature>
<feature type="region of interest" description="Disordered" evidence="1">
    <location>
        <begin position="478"/>
        <end position="590"/>
    </location>
</feature>
<feature type="compositionally biased region" description="Basic and acidic residues" evidence="1">
    <location>
        <begin position="804"/>
        <end position="836"/>
    </location>
</feature>
<name>A0A369JTD4_HYPMA</name>
<keyword evidence="3" id="KW-1185">Reference proteome</keyword>
<proteinExistence type="predicted"/>
<organism evidence="2 3">
    <name type="scientific">Hypsizygus marmoreus</name>
    <name type="common">White beech mushroom</name>
    <name type="synonym">Agaricus marmoreus</name>
    <dbReference type="NCBI Taxonomy" id="39966"/>
    <lineage>
        <taxon>Eukaryota</taxon>
        <taxon>Fungi</taxon>
        <taxon>Dikarya</taxon>
        <taxon>Basidiomycota</taxon>
        <taxon>Agaricomycotina</taxon>
        <taxon>Agaricomycetes</taxon>
        <taxon>Agaricomycetidae</taxon>
        <taxon>Agaricales</taxon>
        <taxon>Tricholomatineae</taxon>
        <taxon>Lyophyllaceae</taxon>
        <taxon>Hypsizygus</taxon>
    </lineage>
</organism>
<feature type="region of interest" description="Disordered" evidence="1">
    <location>
        <begin position="628"/>
        <end position="733"/>
    </location>
</feature>
<dbReference type="Gene3D" id="2.60.40.640">
    <property type="match status" value="1"/>
</dbReference>
<feature type="compositionally biased region" description="Polar residues" evidence="1">
    <location>
        <begin position="1262"/>
        <end position="1272"/>
    </location>
</feature>
<comment type="caution">
    <text evidence="2">The sequence shown here is derived from an EMBL/GenBank/DDBJ whole genome shotgun (WGS) entry which is preliminary data.</text>
</comment>
<feature type="compositionally biased region" description="Polar residues" evidence="1">
    <location>
        <begin position="1025"/>
        <end position="1035"/>
    </location>
</feature>
<feature type="compositionally biased region" description="Polar residues" evidence="1">
    <location>
        <begin position="654"/>
        <end position="664"/>
    </location>
</feature>
<dbReference type="InParanoid" id="A0A369JTD4"/>
<feature type="compositionally biased region" description="Low complexity" evidence="1">
    <location>
        <begin position="1009"/>
        <end position="1019"/>
    </location>
</feature>
<sequence>MAAQTRPEPMNASPHHSKVKVSMTLPNPIFVAGAHVSGKMEMECRADRGLGIGVMMVELFAVQELTSRDHSATSTFLHSRRLFQGPGLPPSNAVQAHPMPGDPQLPQSYHQARRGTSTFLFRIPIPSTSPSSISFGSDLARVKYEVRASVAVAWKGEKRLVTCKREIDVVESFEEDFARIEPEAVVVGEHGKIWIQGKVVGGLIVAGESACVELQVKNHSSKKNAGLTLTLSRTLVLPGLKPGEKSPLQISDVLTTVPFRGADYVIPPGAEGVASLVFDVPTHARGVKGGTLEGDESEERTSESLFEIRCIIGITLNMGIGTKDIQLDIRVPIVHPAALPEPVEITSTPAPYGHHPYPLPSTTPAPYLQTPYAYPPLPVSPPIPGAYLDPSQNQVWLPPPISHTPQPYFSPPIEAGQPQQYYFPPPPNIPIPTYIPTRPLSAGPAHTDAFASNAAGIGMGPPPISGRQHLVLLDNVEPEEGKGERASRITQHLRLSSRHRSVSPMSHRFPLPAPPIVGSQHSLPAPVPSSSKARKKPKVSNLRNLPPPPPLTIPAPNSNNLSTDGTVVHSPRPFLSPKHSYSNSLPKSERVEQLERMAEDVAKATADLSGDLPKLDLPQPSPILLAPPFSAAPVAPPLLKPSLKPQDDLEPHNVNKTLPSSPLPTIQEPANKKATDARTRIDTYFTSSVPDEPQAPPTPLAAVTPVKLPSKPKSSEFRAQLLPNPNGASESGLDALEKRLLAEVGTRKLDLSDRRPDARSVVGLGTVNGMQPINIPAKDVPPEPLYDSAISSLTLAGEGFGGLEEERPQGHGREREYEQEVDLDLDHDRDSDERTHRAGRSSISGESRGERRGERGRKPRKSDDGGKDGKRKEKERVKDGEGHSSSKKKKSAAAKGRVAAWLGEIDPEVPPVDDVVPSSPAVARKPTPILEGPGRAEAALDKHEVKDSAVVAAKPEGKEETISAVPNPRSSGFVPIGTIKHDTLQRRPNLFTKEMTVVEEARRVADIWSSSPGAPSPAAVIKSKLSPNVKDNSSPEAKDISSAVVKGVSPVFPVISPAARTAQSIRTDRRTSPPSSAAAADLLGAKLHSYNADRSPVSKPLQTKPQIPPKVIAQPSPQLPAFPHPQLDPEVKYDVRSARGGRGGRVTAVASIWASGALAEPKARDAQRKPSADLPFAPHKPLRAPFTDPANRDTPKKAITYPTTAISKPQRAPMKSLLTASASLPTTATTTAGEPRLVELAGKRMKPVIKSSSVPAVLSSSHATPTLSSTASLARPSPAKVVRPPVKISPMISEVKSDVNGKAHVTSKAPLAPTKPATSTGGDLAFGQARLRDLIKKYQGQAT</sequence>
<accession>A0A369JTD4</accession>
<feature type="compositionally biased region" description="Basic and acidic residues" evidence="1">
    <location>
        <begin position="938"/>
        <end position="947"/>
    </location>
</feature>
<dbReference type="STRING" id="39966.A0A369JTD4"/>
<evidence type="ECO:0000313" key="2">
    <source>
        <dbReference type="EMBL" id="RDB25569.1"/>
    </source>
</evidence>
<evidence type="ECO:0000256" key="1">
    <source>
        <dbReference type="SAM" id="MobiDB-lite"/>
    </source>
</evidence>
<gene>
    <name evidence="2" type="ORF">Hypma_006233</name>
</gene>
<feature type="region of interest" description="Disordered" evidence="1">
    <location>
        <begin position="1253"/>
        <end position="1281"/>
    </location>
</feature>
<dbReference type="EMBL" id="LUEZ02000040">
    <property type="protein sequence ID" value="RDB25569.1"/>
    <property type="molecule type" value="Genomic_DNA"/>
</dbReference>
<evidence type="ECO:0000313" key="3">
    <source>
        <dbReference type="Proteomes" id="UP000076154"/>
    </source>
</evidence>
<dbReference type="InterPro" id="IPR014752">
    <property type="entry name" value="Arrestin-like_C"/>
</dbReference>
<feature type="region of interest" description="Disordered" evidence="1">
    <location>
        <begin position="767"/>
        <end position="978"/>
    </location>
</feature>
<feature type="compositionally biased region" description="Basic and acidic residues" evidence="1">
    <location>
        <begin position="861"/>
        <end position="884"/>
    </location>
</feature>
<evidence type="ECO:0008006" key="4">
    <source>
        <dbReference type="Google" id="ProtNLM"/>
    </source>
</evidence>
<feature type="region of interest" description="Disordered" evidence="1">
    <location>
        <begin position="87"/>
        <end position="109"/>
    </location>
</feature>
<feature type="compositionally biased region" description="Low complexity" evidence="1">
    <location>
        <begin position="912"/>
        <end position="923"/>
    </location>
</feature>
<feature type="region of interest" description="Disordered" evidence="1">
    <location>
        <begin position="1158"/>
        <end position="1213"/>
    </location>
</feature>
<feature type="compositionally biased region" description="Basic and acidic residues" evidence="1">
    <location>
        <begin position="670"/>
        <end position="681"/>
    </location>
</feature>
<feature type="compositionally biased region" description="Basic and acidic residues" evidence="1">
    <location>
        <begin position="1161"/>
        <end position="1171"/>
    </location>
</feature>
<dbReference type="OrthoDB" id="298939at2759"/>
<feature type="region of interest" description="Disordered" evidence="1">
    <location>
        <begin position="1008"/>
        <end position="1042"/>
    </location>
</feature>
<protein>
    <recommendedName>
        <fullName evidence="4">Arrestin-like N-terminal domain-containing protein</fullName>
    </recommendedName>
</protein>
<feature type="region of interest" description="Disordered" evidence="1">
    <location>
        <begin position="1057"/>
        <end position="1128"/>
    </location>
</feature>
<dbReference type="Proteomes" id="UP000076154">
    <property type="component" value="Unassembled WGS sequence"/>
</dbReference>
<reference evidence="2" key="1">
    <citation type="submission" date="2018-04" db="EMBL/GenBank/DDBJ databases">
        <title>Whole genome sequencing of Hypsizygus marmoreus.</title>
        <authorList>
            <person name="Choi I.-G."/>
            <person name="Min B."/>
            <person name="Kim J.-G."/>
            <person name="Kim S."/>
            <person name="Oh Y.-L."/>
            <person name="Kong W.-S."/>
            <person name="Park H."/>
            <person name="Jeong J."/>
            <person name="Song E.-S."/>
        </authorList>
    </citation>
    <scope>NUCLEOTIDE SEQUENCE [LARGE SCALE GENOMIC DNA]</scope>
    <source>
        <strain evidence="2">51987-8</strain>
    </source>
</reference>